<reference evidence="2" key="1">
    <citation type="submission" date="2023-07" db="EMBL/GenBank/DDBJ databases">
        <authorList>
            <person name="Yue Y."/>
        </authorList>
    </citation>
    <scope>NUCLEOTIDE SEQUENCE [LARGE SCALE GENOMIC DNA]</scope>
    <source>
        <strain evidence="2">D23</strain>
    </source>
</reference>
<accession>A0ABS7XM91</accession>
<name>A0ABS7XM91_9FLAO</name>
<dbReference type="SUPFAM" id="SSF49482">
    <property type="entry name" value="Aromatic compound dioxygenase"/>
    <property type="match status" value="1"/>
</dbReference>
<dbReference type="InterPro" id="IPR015889">
    <property type="entry name" value="Intradiol_dOase_core"/>
</dbReference>
<evidence type="ECO:0000313" key="1">
    <source>
        <dbReference type="EMBL" id="MCA0131119.1"/>
    </source>
</evidence>
<dbReference type="EMBL" id="JAIUJR010000001">
    <property type="protein sequence ID" value="MCA0131119.1"/>
    <property type="molecule type" value="Genomic_DNA"/>
</dbReference>
<gene>
    <name evidence="1" type="ORF">LBU54_00880</name>
</gene>
<organism evidence="1 2">
    <name type="scientific">Winogradskyella alexanderae</name>
    <dbReference type="NCBI Taxonomy" id="2877123"/>
    <lineage>
        <taxon>Bacteria</taxon>
        <taxon>Pseudomonadati</taxon>
        <taxon>Bacteroidota</taxon>
        <taxon>Flavobacteriia</taxon>
        <taxon>Flavobacteriales</taxon>
        <taxon>Flavobacteriaceae</taxon>
        <taxon>Winogradskyella</taxon>
    </lineage>
</organism>
<evidence type="ECO:0000313" key="2">
    <source>
        <dbReference type="Proteomes" id="UP001198901"/>
    </source>
</evidence>
<proteinExistence type="predicted"/>
<sequence length="230" mass="26498">MKFRSLSLFLVGFFFYYSCEVRFEPNTRILVLGTIVDELNEPIENAEIKVYSTRATSLFSDDDFLLGRNFSKQDGTFEIVSLFDRTDDFSIEIYKDNNFSKYTYLTSTNDNAPANLEINIGTIPLKRIGKVHFNITRESGGGNDIVYSFKFRSIECIEFYTDDELDIDQSFCYEEIFSNGSLNDVNPDTEGSFNTTFGTIVEFTYSLNGQNSITDTFLVDQEDYDFSFTY</sequence>
<protein>
    <recommendedName>
        <fullName evidence="3">Carboxypeptidase regulatory-like domain-containing protein</fullName>
    </recommendedName>
</protein>
<evidence type="ECO:0008006" key="3">
    <source>
        <dbReference type="Google" id="ProtNLM"/>
    </source>
</evidence>
<comment type="caution">
    <text evidence="1">The sequence shown here is derived from an EMBL/GenBank/DDBJ whole genome shotgun (WGS) entry which is preliminary data.</text>
</comment>
<dbReference type="RefSeq" id="WP_224524169.1">
    <property type="nucleotide sequence ID" value="NZ_JAIUJR010000001.1"/>
</dbReference>
<keyword evidence="2" id="KW-1185">Reference proteome</keyword>
<dbReference type="Proteomes" id="UP001198901">
    <property type="component" value="Unassembled WGS sequence"/>
</dbReference>